<dbReference type="SUPFAM" id="SSF52833">
    <property type="entry name" value="Thioredoxin-like"/>
    <property type="match status" value="1"/>
</dbReference>
<gene>
    <name evidence="7" type="ORF">FPQ13_07210</name>
</gene>
<dbReference type="InterPro" id="IPR013766">
    <property type="entry name" value="Thioredoxin_domain"/>
</dbReference>
<dbReference type="GO" id="GO:0046872">
    <property type="term" value="F:metal ion binding"/>
    <property type="evidence" value="ECO:0007669"/>
    <property type="project" value="UniProtKB-KW"/>
</dbReference>
<feature type="binding site" evidence="3">
    <location>
        <position position="162"/>
    </location>
    <ligand>
        <name>Cu cation</name>
        <dbReference type="ChEBI" id="CHEBI:23378"/>
    </ligand>
</feature>
<feature type="disulfide bond" description="Redox-active" evidence="4">
    <location>
        <begin position="72"/>
        <end position="76"/>
    </location>
</feature>
<evidence type="ECO:0000313" key="8">
    <source>
        <dbReference type="Proteomes" id="UP000316425"/>
    </source>
</evidence>
<dbReference type="InterPro" id="IPR003782">
    <property type="entry name" value="SCO1/SenC"/>
</dbReference>
<evidence type="ECO:0000259" key="6">
    <source>
        <dbReference type="PROSITE" id="PS51352"/>
    </source>
</evidence>
<dbReference type="RefSeq" id="WP_144088667.1">
    <property type="nucleotide sequence ID" value="NZ_VMHE01000010.1"/>
</dbReference>
<feature type="binding site" evidence="3">
    <location>
        <position position="72"/>
    </location>
    <ligand>
        <name>Cu cation</name>
        <dbReference type="ChEBI" id="CHEBI:23378"/>
    </ligand>
</feature>
<dbReference type="PROSITE" id="PS51352">
    <property type="entry name" value="THIOREDOXIN_2"/>
    <property type="match status" value="1"/>
</dbReference>
<dbReference type="Gene3D" id="3.40.30.10">
    <property type="entry name" value="Glutaredoxin"/>
    <property type="match status" value="1"/>
</dbReference>
<feature type="signal peptide" evidence="5">
    <location>
        <begin position="1"/>
        <end position="21"/>
    </location>
</feature>
<dbReference type="Proteomes" id="UP000316425">
    <property type="component" value="Unassembled WGS sequence"/>
</dbReference>
<proteinExistence type="inferred from homology"/>
<keyword evidence="3" id="KW-0479">Metal-binding</keyword>
<dbReference type="EMBL" id="VMHE01000010">
    <property type="protein sequence ID" value="TSJ65348.1"/>
    <property type="molecule type" value="Genomic_DNA"/>
</dbReference>
<dbReference type="PANTHER" id="PTHR12151">
    <property type="entry name" value="ELECTRON TRANSPORT PROTIN SCO1/SENC FAMILY MEMBER"/>
    <property type="match status" value="1"/>
</dbReference>
<keyword evidence="2 3" id="KW-0186">Copper</keyword>
<feature type="domain" description="Thioredoxin" evidence="6">
    <location>
        <begin position="34"/>
        <end position="199"/>
    </location>
</feature>
<protein>
    <submittedName>
        <fullName evidence="7">Redoxin domain-containing protein</fullName>
    </submittedName>
</protein>
<dbReference type="InterPro" id="IPR036249">
    <property type="entry name" value="Thioredoxin-like_sf"/>
</dbReference>
<dbReference type="PANTHER" id="PTHR12151:SF25">
    <property type="entry name" value="LINALOOL DEHYDRATASE_ISOMERASE DOMAIN-CONTAINING PROTEIN"/>
    <property type="match status" value="1"/>
</dbReference>
<feature type="chain" id="PRO_5021829480" evidence="5">
    <location>
        <begin position="22"/>
        <end position="200"/>
    </location>
</feature>
<feature type="binding site" evidence="3">
    <location>
        <position position="76"/>
    </location>
    <ligand>
        <name>Cu cation</name>
        <dbReference type="ChEBI" id="CHEBI:23378"/>
    </ligand>
</feature>
<organism evidence="7 8">
    <name type="scientific">Allobacillus salarius</name>
    <dbReference type="NCBI Taxonomy" id="1955272"/>
    <lineage>
        <taxon>Bacteria</taxon>
        <taxon>Bacillati</taxon>
        <taxon>Bacillota</taxon>
        <taxon>Bacilli</taxon>
        <taxon>Bacillales</taxon>
        <taxon>Bacillaceae</taxon>
        <taxon>Allobacillus</taxon>
    </lineage>
</organism>
<comment type="similarity">
    <text evidence="1">Belongs to the SCO1/2 family.</text>
</comment>
<name>A0A556PLT7_9BACI</name>
<keyword evidence="4" id="KW-1015">Disulfide bond</keyword>
<dbReference type="Pfam" id="PF02630">
    <property type="entry name" value="SCO1-SenC"/>
    <property type="match status" value="1"/>
</dbReference>
<evidence type="ECO:0000256" key="2">
    <source>
        <dbReference type="ARBA" id="ARBA00023008"/>
    </source>
</evidence>
<accession>A0A556PLT7</accession>
<dbReference type="AlphaFoldDB" id="A0A556PLT7"/>
<evidence type="ECO:0000256" key="3">
    <source>
        <dbReference type="PIRSR" id="PIRSR603782-1"/>
    </source>
</evidence>
<evidence type="ECO:0000256" key="1">
    <source>
        <dbReference type="ARBA" id="ARBA00010996"/>
    </source>
</evidence>
<reference evidence="7 8" key="1">
    <citation type="submission" date="2019-07" db="EMBL/GenBank/DDBJ databases">
        <title>Allobacillus sp. nov. SKP isolated from shrimp paste of Euphausiacea.</title>
        <authorList>
            <person name="Kanchanasin P."/>
            <person name="Tanasupawat S."/>
            <person name="Shi W."/>
            <person name="Wu L."/>
            <person name="Ma J."/>
        </authorList>
    </citation>
    <scope>NUCLEOTIDE SEQUENCE [LARGE SCALE GENOMIC DNA]</scope>
    <source>
        <strain evidence="7 8">SKP4-8</strain>
    </source>
</reference>
<evidence type="ECO:0000313" key="7">
    <source>
        <dbReference type="EMBL" id="TSJ65348.1"/>
    </source>
</evidence>
<dbReference type="OrthoDB" id="9811998at2"/>
<evidence type="ECO:0000256" key="4">
    <source>
        <dbReference type="PIRSR" id="PIRSR603782-2"/>
    </source>
</evidence>
<comment type="caution">
    <text evidence="7">The sequence shown here is derived from an EMBL/GenBank/DDBJ whole genome shotgun (WGS) entry which is preliminary data.</text>
</comment>
<dbReference type="CDD" id="cd02968">
    <property type="entry name" value="SCO"/>
    <property type="match status" value="1"/>
</dbReference>
<keyword evidence="5" id="KW-0732">Signal</keyword>
<sequence>MNFNKILIGLLAIMSITILSACGEDESGKYAPDPQLETEVENFEYTNQDGETVSLEDLKGNYWVGTFIFTNCETVCPPMTANMSKVQSEAKEKDIDLRFVAFSVDPANDDPEDLKEYGNQFNADFSNWDFLTGYNQKEIESFAANSFKTLVAKVDGYDQVNHGISFFLVSPEGTVLNMFSGTDQEEFGQITDYVEYYKKD</sequence>
<evidence type="ECO:0000256" key="5">
    <source>
        <dbReference type="SAM" id="SignalP"/>
    </source>
</evidence>
<keyword evidence="8" id="KW-1185">Reference proteome</keyword>
<dbReference type="PROSITE" id="PS51257">
    <property type="entry name" value="PROKAR_LIPOPROTEIN"/>
    <property type="match status" value="1"/>
</dbReference>